<accession>A0A822Y198</accession>
<keyword evidence="2" id="KW-1185">Reference proteome</keyword>
<dbReference type="AlphaFoldDB" id="A0A822Y198"/>
<dbReference type="EMBL" id="DUZY01000001">
    <property type="protein sequence ID" value="DAD25016.1"/>
    <property type="molecule type" value="Genomic_DNA"/>
</dbReference>
<sequence length="36" mass="3853">MVTLKLVLAHYHNTKTGLCDDNTAKQNSALGHSIAS</sequence>
<name>A0A822Y198_NELNU</name>
<evidence type="ECO:0000313" key="1">
    <source>
        <dbReference type="EMBL" id="DAD25016.1"/>
    </source>
</evidence>
<comment type="caution">
    <text evidence="1">The sequence shown here is derived from an EMBL/GenBank/DDBJ whole genome shotgun (WGS) entry which is preliminary data.</text>
</comment>
<organism evidence="1 2">
    <name type="scientific">Nelumbo nucifera</name>
    <name type="common">Sacred lotus</name>
    <dbReference type="NCBI Taxonomy" id="4432"/>
    <lineage>
        <taxon>Eukaryota</taxon>
        <taxon>Viridiplantae</taxon>
        <taxon>Streptophyta</taxon>
        <taxon>Embryophyta</taxon>
        <taxon>Tracheophyta</taxon>
        <taxon>Spermatophyta</taxon>
        <taxon>Magnoliopsida</taxon>
        <taxon>Proteales</taxon>
        <taxon>Nelumbonaceae</taxon>
        <taxon>Nelumbo</taxon>
    </lineage>
</organism>
<reference evidence="1 2" key="1">
    <citation type="journal article" date="2020" name="Mol. Biol. Evol.">
        <title>Distinct Expression and Methylation Patterns for Genes with Different Fates following a Single Whole-Genome Duplication in Flowering Plants.</title>
        <authorList>
            <person name="Shi T."/>
            <person name="Rahmani R.S."/>
            <person name="Gugger P.F."/>
            <person name="Wang M."/>
            <person name="Li H."/>
            <person name="Zhang Y."/>
            <person name="Li Z."/>
            <person name="Wang Q."/>
            <person name="Van de Peer Y."/>
            <person name="Marchal K."/>
            <person name="Chen J."/>
        </authorList>
    </citation>
    <scope>NUCLEOTIDE SEQUENCE [LARGE SCALE GENOMIC DNA]</scope>
    <source>
        <tissue evidence="1">Leaf</tissue>
    </source>
</reference>
<gene>
    <name evidence="1" type="ORF">HUJ06_026480</name>
</gene>
<protein>
    <submittedName>
        <fullName evidence="1">Uncharacterized protein</fullName>
    </submittedName>
</protein>
<proteinExistence type="predicted"/>
<evidence type="ECO:0000313" key="2">
    <source>
        <dbReference type="Proteomes" id="UP000607653"/>
    </source>
</evidence>
<dbReference type="Proteomes" id="UP000607653">
    <property type="component" value="Unassembled WGS sequence"/>
</dbReference>